<dbReference type="GO" id="GO:0000105">
    <property type="term" value="P:L-histidine biosynthetic process"/>
    <property type="evidence" value="ECO:0007669"/>
    <property type="project" value="UniProtKB-KW"/>
</dbReference>
<dbReference type="Gene3D" id="1.10.150.240">
    <property type="entry name" value="Putative phosphatase, domain 2"/>
    <property type="match status" value="1"/>
</dbReference>
<evidence type="ECO:0000313" key="12">
    <source>
        <dbReference type="EMBL" id="KNC48801.1"/>
    </source>
</evidence>
<dbReference type="Pfam" id="PF00702">
    <property type="entry name" value="Hydrolase"/>
    <property type="match status" value="1"/>
</dbReference>
<dbReference type="InterPro" id="IPR015424">
    <property type="entry name" value="PyrdxlP-dep_Trfase"/>
</dbReference>
<dbReference type="Gene3D" id="3.40.640.10">
    <property type="entry name" value="Type I PLP-dependent aspartate aminotransferase-like (Major domain)"/>
    <property type="match status" value="1"/>
</dbReference>
<keyword evidence="8" id="KW-0368">Histidine biosynthesis</keyword>
<organism evidence="12 13">
    <name type="scientific">Thecamonas trahens ATCC 50062</name>
    <dbReference type="NCBI Taxonomy" id="461836"/>
    <lineage>
        <taxon>Eukaryota</taxon>
        <taxon>Apusozoa</taxon>
        <taxon>Apusomonadida</taxon>
        <taxon>Apusomonadidae</taxon>
        <taxon>Thecamonas</taxon>
    </lineage>
</organism>
<evidence type="ECO:0000256" key="1">
    <source>
        <dbReference type="ARBA" id="ARBA00001933"/>
    </source>
</evidence>
<dbReference type="Proteomes" id="UP000054408">
    <property type="component" value="Unassembled WGS sequence"/>
</dbReference>
<dbReference type="Gene3D" id="3.90.1150.10">
    <property type="entry name" value="Aspartate Aminotransferase, domain 1"/>
    <property type="match status" value="1"/>
</dbReference>
<dbReference type="InterPro" id="IPR023198">
    <property type="entry name" value="PGP-like_dom2"/>
</dbReference>
<keyword evidence="5" id="KW-0028">Amino-acid biosynthesis</keyword>
<dbReference type="GO" id="GO:0030170">
    <property type="term" value="F:pyridoxal phosphate binding"/>
    <property type="evidence" value="ECO:0007669"/>
    <property type="project" value="InterPro"/>
</dbReference>
<dbReference type="InterPro" id="IPR006438">
    <property type="entry name" value="HAD-SF_TIGR01548"/>
</dbReference>
<dbReference type="AlphaFoldDB" id="A0A0L0D9P2"/>
<dbReference type="InterPro" id="IPR036412">
    <property type="entry name" value="HAD-like_sf"/>
</dbReference>
<evidence type="ECO:0000256" key="2">
    <source>
        <dbReference type="ARBA" id="ARBA00005011"/>
    </source>
</evidence>
<dbReference type="SUPFAM" id="SSF53383">
    <property type="entry name" value="PLP-dependent transferases"/>
    <property type="match status" value="1"/>
</dbReference>
<evidence type="ECO:0000256" key="10">
    <source>
        <dbReference type="ARBA" id="ARBA00047481"/>
    </source>
</evidence>
<dbReference type="GeneID" id="25560381"/>
<dbReference type="GO" id="GO:0004400">
    <property type="term" value="F:histidinol-phosphate transaminase activity"/>
    <property type="evidence" value="ECO:0007669"/>
    <property type="project" value="UniProtKB-EC"/>
</dbReference>
<dbReference type="SUPFAM" id="SSF56784">
    <property type="entry name" value="HAD-like"/>
    <property type="match status" value="1"/>
</dbReference>
<dbReference type="OrthoDB" id="2015537at2759"/>
<comment type="pathway">
    <text evidence="2">Amino-acid biosynthesis; L-histidine biosynthesis; L-histidine from 5-phospho-alpha-D-ribose 1-diphosphate: step 7/9.</text>
</comment>
<dbReference type="InterPro" id="IPR015422">
    <property type="entry name" value="PyrdxlP-dep_Trfase_small"/>
</dbReference>
<evidence type="ECO:0000256" key="9">
    <source>
        <dbReference type="ARBA" id="ARBA00030262"/>
    </source>
</evidence>
<dbReference type="eggNOG" id="KOG0633">
    <property type="taxonomic scope" value="Eukaryota"/>
</dbReference>
<dbReference type="PANTHER" id="PTHR42885:SF2">
    <property type="entry name" value="HISTIDINOL-PHOSPHATE AMINOTRANSFERASE"/>
    <property type="match status" value="1"/>
</dbReference>
<evidence type="ECO:0000256" key="5">
    <source>
        <dbReference type="ARBA" id="ARBA00022605"/>
    </source>
</evidence>
<feature type="domain" description="Aminotransferase class I/classII large" evidence="11">
    <location>
        <begin position="34"/>
        <end position="369"/>
    </location>
</feature>
<evidence type="ECO:0000256" key="7">
    <source>
        <dbReference type="ARBA" id="ARBA00022898"/>
    </source>
</evidence>
<dbReference type="InterPro" id="IPR006439">
    <property type="entry name" value="HAD-SF_hydro_IA"/>
</dbReference>
<dbReference type="CDD" id="cd00609">
    <property type="entry name" value="AAT_like"/>
    <property type="match status" value="1"/>
</dbReference>
<comment type="cofactor">
    <cofactor evidence="1">
        <name>pyridoxal 5'-phosphate</name>
        <dbReference type="ChEBI" id="CHEBI:597326"/>
    </cofactor>
</comment>
<dbReference type="Gene3D" id="3.40.50.1000">
    <property type="entry name" value="HAD superfamily/HAD-like"/>
    <property type="match status" value="1"/>
</dbReference>
<dbReference type="InterPro" id="IPR004839">
    <property type="entry name" value="Aminotransferase_I/II_large"/>
</dbReference>
<dbReference type="NCBIfam" id="TIGR01549">
    <property type="entry name" value="HAD-SF-IA-v1"/>
    <property type="match status" value="1"/>
</dbReference>
<dbReference type="SFLD" id="SFLDS00003">
    <property type="entry name" value="Haloacid_Dehalogenase"/>
    <property type="match status" value="1"/>
</dbReference>
<keyword evidence="7" id="KW-0663">Pyridoxal phosphate</keyword>
<dbReference type="NCBIfam" id="TIGR01548">
    <property type="entry name" value="HAD-SF-IA-hyp1"/>
    <property type="match status" value="1"/>
</dbReference>
<dbReference type="InterPro" id="IPR023214">
    <property type="entry name" value="HAD_sf"/>
</dbReference>
<gene>
    <name evidence="12" type="ORF">AMSG_00581</name>
</gene>
<dbReference type="PANTHER" id="PTHR42885">
    <property type="entry name" value="HISTIDINOL-PHOSPHATE AMINOTRANSFERASE-RELATED"/>
    <property type="match status" value="1"/>
</dbReference>
<evidence type="ECO:0000256" key="8">
    <source>
        <dbReference type="ARBA" id="ARBA00023102"/>
    </source>
</evidence>
<sequence length="621" mass="63675">MARFIRDDLASARYKGVESIEALADELGIAVSSIIKLNANENQYGVPEACAAAMSAAINVTTHVYPDPSQAKLRGAVAELHELGPESVVAGAGSDDILDIILRATAPKIVAYAPPTFGMYSFLAKVNGSIEQVLIERTPEFGVTAASVIASVSEALADGGHGVVFLPSPNNPTGNLVALGEVRAMCAALPNAIIVLDEAYIDFAPAGASAAGLIGEYDNLVVCRTFSKWAGLAGTRIGYCLADPQLVATFLAIKQPYNVNCAAEAGALAALGARDDILASSVSRLIVERRNVFVQLAALAPLVVPVPSSANFVLARIADTAPLTAGELASALRAAGILIRYFNKQGGDLEAYIRISAGKPADTAVVIGKIRELLGAAPAPPPVLANPGIEAVLFDMDGVLADVGASYRAAIVATAKAFGVTVTATDIDAAKAAGNANNDWLVTRALIAASDDAPQPLPTLDEVTCQFEALYHGDGSTRGLYANETLVVAADLLHSLKHVAGLKLAVVTGRPRDPDATRFLDDFGLTGLFDAVITMDDGPAKPSPVPIQLALDALGVAPSAAIMLGDTVDDVAAALAASVPALGVIPPGAGEPDGLAKVLTLAGASYVMGPGCFELAHLITR</sequence>
<protein>
    <recommendedName>
        <fullName evidence="3">histidinol-phosphate transaminase</fullName>
        <ecNumber evidence="3">2.6.1.9</ecNumber>
    </recommendedName>
    <alternativeName>
        <fullName evidence="9">Imidazole acetol-phosphate transaminase</fullName>
    </alternativeName>
</protein>
<dbReference type="EMBL" id="GL349434">
    <property type="protein sequence ID" value="KNC48801.1"/>
    <property type="molecule type" value="Genomic_DNA"/>
</dbReference>
<proteinExistence type="inferred from homology"/>
<comment type="catalytic activity">
    <reaction evidence="10">
        <text>L-histidinol phosphate + 2-oxoglutarate = 3-(imidazol-4-yl)-2-oxopropyl phosphate + L-glutamate</text>
        <dbReference type="Rhea" id="RHEA:23744"/>
        <dbReference type="ChEBI" id="CHEBI:16810"/>
        <dbReference type="ChEBI" id="CHEBI:29985"/>
        <dbReference type="ChEBI" id="CHEBI:57766"/>
        <dbReference type="ChEBI" id="CHEBI:57980"/>
        <dbReference type="EC" id="2.6.1.9"/>
    </reaction>
</comment>
<keyword evidence="13" id="KW-1185">Reference proteome</keyword>
<dbReference type="HAMAP" id="MF_01023">
    <property type="entry name" value="HisC_aminotrans_2"/>
    <property type="match status" value="1"/>
</dbReference>
<dbReference type="EC" id="2.6.1.9" evidence="3"/>
<dbReference type="Pfam" id="PF00155">
    <property type="entry name" value="Aminotran_1_2"/>
    <property type="match status" value="1"/>
</dbReference>
<dbReference type="InterPro" id="IPR015421">
    <property type="entry name" value="PyrdxlP-dep_Trfase_major"/>
</dbReference>
<evidence type="ECO:0000313" key="13">
    <source>
        <dbReference type="Proteomes" id="UP000054408"/>
    </source>
</evidence>
<dbReference type="STRING" id="461836.A0A0L0D9P2"/>
<keyword evidence="6 12" id="KW-0808">Transferase</keyword>
<evidence type="ECO:0000256" key="3">
    <source>
        <dbReference type="ARBA" id="ARBA00012748"/>
    </source>
</evidence>
<evidence type="ECO:0000256" key="4">
    <source>
        <dbReference type="ARBA" id="ARBA00022576"/>
    </source>
</evidence>
<name>A0A0L0D9P2_THETB</name>
<dbReference type="RefSeq" id="XP_013762852.1">
    <property type="nucleotide sequence ID" value="XM_013907398.1"/>
</dbReference>
<evidence type="ECO:0000256" key="6">
    <source>
        <dbReference type="ARBA" id="ARBA00022679"/>
    </source>
</evidence>
<accession>A0A0L0D9P2</accession>
<dbReference type="OMA" id="NANNDWE"/>
<reference evidence="12 13" key="1">
    <citation type="submission" date="2010-05" db="EMBL/GenBank/DDBJ databases">
        <title>The Genome Sequence of Thecamonas trahens ATCC 50062.</title>
        <authorList>
            <consortium name="The Broad Institute Genome Sequencing Platform"/>
            <person name="Russ C."/>
            <person name="Cuomo C."/>
            <person name="Shea T."/>
            <person name="Young S.K."/>
            <person name="Zeng Q."/>
            <person name="Koehrsen M."/>
            <person name="Haas B."/>
            <person name="Borodovsky M."/>
            <person name="Guigo R."/>
            <person name="Alvarado L."/>
            <person name="Berlin A."/>
            <person name="Bochicchio J."/>
            <person name="Borenstein D."/>
            <person name="Chapman S."/>
            <person name="Chen Z."/>
            <person name="Freedman E."/>
            <person name="Gellesch M."/>
            <person name="Goldberg J."/>
            <person name="Griggs A."/>
            <person name="Gujja S."/>
            <person name="Heilman E."/>
            <person name="Heiman D."/>
            <person name="Hepburn T."/>
            <person name="Howarth C."/>
            <person name="Jen D."/>
            <person name="Larson L."/>
            <person name="Mehta T."/>
            <person name="Park D."/>
            <person name="Pearson M."/>
            <person name="Roberts A."/>
            <person name="Saif S."/>
            <person name="Shenoy N."/>
            <person name="Sisk P."/>
            <person name="Stolte C."/>
            <person name="Sykes S."/>
            <person name="Thomson T."/>
            <person name="Walk T."/>
            <person name="White J."/>
            <person name="Yandava C."/>
            <person name="Burger G."/>
            <person name="Gray M.W."/>
            <person name="Holland P.W.H."/>
            <person name="King N."/>
            <person name="Lang F.B.F."/>
            <person name="Roger A.J."/>
            <person name="Ruiz-Trillo I."/>
            <person name="Lander E."/>
            <person name="Nusbaum C."/>
        </authorList>
    </citation>
    <scope>NUCLEOTIDE SEQUENCE [LARGE SCALE GENOMIC DNA]</scope>
    <source>
        <strain evidence="12 13">ATCC 50062</strain>
    </source>
</reference>
<dbReference type="SFLD" id="SFLDG01129">
    <property type="entry name" value="C1.5:_HAD__Beta-PGM__Phosphata"/>
    <property type="match status" value="1"/>
</dbReference>
<evidence type="ECO:0000259" key="11">
    <source>
        <dbReference type="Pfam" id="PF00155"/>
    </source>
</evidence>
<keyword evidence="4 12" id="KW-0032">Aminotransferase</keyword>
<dbReference type="InterPro" id="IPR005861">
    <property type="entry name" value="HisP_aminotrans"/>
</dbReference>